<evidence type="ECO:0000313" key="4">
    <source>
        <dbReference type="EMBL" id="NYG34032.1"/>
    </source>
</evidence>
<keyword evidence="3" id="KW-1133">Transmembrane helix</keyword>
<keyword evidence="1" id="KW-0175">Coiled coil</keyword>
<evidence type="ECO:0000256" key="1">
    <source>
        <dbReference type="SAM" id="Coils"/>
    </source>
</evidence>
<feature type="region of interest" description="Disordered" evidence="2">
    <location>
        <begin position="217"/>
        <end position="239"/>
    </location>
</feature>
<proteinExistence type="predicted"/>
<keyword evidence="3" id="KW-0472">Membrane</keyword>
<organism evidence="4 5">
    <name type="scientific">Sphaerotilus montanus</name>
    <dbReference type="NCBI Taxonomy" id="522889"/>
    <lineage>
        <taxon>Bacteria</taxon>
        <taxon>Pseudomonadati</taxon>
        <taxon>Pseudomonadota</taxon>
        <taxon>Betaproteobacteria</taxon>
        <taxon>Burkholderiales</taxon>
        <taxon>Sphaerotilaceae</taxon>
        <taxon>Sphaerotilus</taxon>
    </lineage>
</organism>
<keyword evidence="5" id="KW-1185">Reference proteome</keyword>
<reference evidence="4 5" key="1">
    <citation type="submission" date="2020-07" db="EMBL/GenBank/DDBJ databases">
        <title>Genomic Encyclopedia of Archaeal and Bacterial Type Strains, Phase II (KMG-II): from individual species to whole genera.</title>
        <authorList>
            <person name="Goeker M."/>
        </authorList>
    </citation>
    <scope>NUCLEOTIDE SEQUENCE [LARGE SCALE GENOMIC DNA]</scope>
    <source>
        <strain evidence="4 5">DSM 21226</strain>
    </source>
</reference>
<name>A0A7Y9U7Q2_9BURK</name>
<sequence length="239" mass="25871">MKVLMRWLASPANWCGLGLASVVLGLKGAGLLGTLGLGMAVVGYGAGFVVGGLWFGFPSNREPAWEALEFSDEGDTREAMERALTGVRRLVDQNPGQRIPTALRTRVLALCQSLDALLTQWEGSKGTLSLQDSFHARHIAIRYLPEMLNTYLSIPAEFAATQRLDNGKTAVDTFQATLAELEGKVRQLRSDLAGQDAQAFLEHSRFLNQKFAPQGLDAPALNLPPNPSISPIPRKDAST</sequence>
<evidence type="ECO:0000256" key="2">
    <source>
        <dbReference type="SAM" id="MobiDB-lite"/>
    </source>
</evidence>
<accession>A0A7Y9U7Q2</accession>
<gene>
    <name evidence="4" type="ORF">BDD16_003018</name>
</gene>
<dbReference type="EMBL" id="JACCFH010000001">
    <property type="protein sequence ID" value="NYG34032.1"/>
    <property type="molecule type" value="Genomic_DNA"/>
</dbReference>
<evidence type="ECO:0008006" key="6">
    <source>
        <dbReference type="Google" id="ProtNLM"/>
    </source>
</evidence>
<evidence type="ECO:0000256" key="3">
    <source>
        <dbReference type="SAM" id="Phobius"/>
    </source>
</evidence>
<dbReference type="RefSeq" id="WP_179634726.1">
    <property type="nucleotide sequence ID" value="NZ_JACCFH010000001.1"/>
</dbReference>
<feature type="coiled-coil region" evidence="1">
    <location>
        <begin position="171"/>
        <end position="198"/>
    </location>
</feature>
<feature type="transmembrane region" description="Helical" evidence="3">
    <location>
        <begin position="35"/>
        <end position="57"/>
    </location>
</feature>
<dbReference type="AlphaFoldDB" id="A0A7Y9U7Q2"/>
<evidence type="ECO:0000313" key="5">
    <source>
        <dbReference type="Proteomes" id="UP000518288"/>
    </source>
</evidence>
<protein>
    <recommendedName>
        <fullName evidence="6">5-bromo-4-chloroindolyl phosphate hydrolysis protein</fullName>
    </recommendedName>
</protein>
<comment type="caution">
    <text evidence="4">The sequence shown here is derived from an EMBL/GenBank/DDBJ whole genome shotgun (WGS) entry which is preliminary data.</text>
</comment>
<dbReference type="Proteomes" id="UP000518288">
    <property type="component" value="Unassembled WGS sequence"/>
</dbReference>
<keyword evidence="3" id="KW-0812">Transmembrane</keyword>